<sequence length="99" mass="11934">MFLFQNRSFEKKIPLDELLIGELLNFSTLKCPNLAKSWFRFAVWAYLWRRELLARYISLSSLDLGQQVRSMLPSVCSFYFILFYFQMNNHVMPILHIYN</sequence>
<dbReference type="AlphaFoldDB" id="A0A816BHG2"/>
<dbReference type="EMBL" id="CAJNOV010017573">
    <property type="protein sequence ID" value="CAF1609331.1"/>
    <property type="molecule type" value="Genomic_DNA"/>
</dbReference>
<accession>A0A816BHG2</accession>
<dbReference type="Proteomes" id="UP000663855">
    <property type="component" value="Unassembled WGS sequence"/>
</dbReference>
<evidence type="ECO:0000313" key="2">
    <source>
        <dbReference type="Proteomes" id="UP000663855"/>
    </source>
</evidence>
<reference evidence="1" key="1">
    <citation type="submission" date="2021-02" db="EMBL/GenBank/DDBJ databases">
        <authorList>
            <person name="Nowell W R."/>
        </authorList>
    </citation>
    <scope>NUCLEOTIDE SEQUENCE</scope>
</reference>
<comment type="caution">
    <text evidence="1">The sequence shown here is derived from an EMBL/GenBank/DDBJ whole genome shotgun (WGS) entry which is preliminary data.</text>
</comment>
<name>A0A816BHG2_9BILA</name>
<proteinExistence type="predicted"/>
<gene>
    <name evidence="1" type="ORF">CJN711_LOCUS36313</name>
</gene>
<protein>
    <submittedName>
        <fullName evidence="1">Uncharacterized protein</fullName>
    </submittedName>
</protein>
<organism evidence="1 2">
    <name type="scientific">Rotaria magnacalcarata</name>
    <dbReference type="NCBI Taxonomy" id="392030"/>
    <lineage>
        <taxon>Eukaryota</taxon>
        <taxon>Metazoa</taxon>
        <taxon>Spiralia</taxon>
        <taxon>Gnathifera</taxon>
        <taxon>Rotifera</taxon>
        <taxon>Eurotatoria</taxon>
        <taxon>Bdelloidea</taxon>
        <taxon>Philodinida</taxon>
        <taxon>Philodinidae</taxon>
        <taxon>Rotaria</taxon>
    </lineage>
</organism>
<evidence type="ECO:0000313" key="1">
    <source>
        <dbReference type="EMBL" id="CAF1609331.1"/>
    </source>
</evidence>